<sequence precursor="true">MLQPARSLFTLCIAICFPAAAFGQSAEDFRKPYAGDDATGQHVLGLWQFADGHELEDSSGNGHDLSLQGATVVADGLFGKALKSAAGWPREDSRHSAVAKDHDSLSPSGPFTAEMWVRPSAEMKDYPEAFLLDKKYVAHDDYQWTLMKADGKGHRRMKVLLGFGEESATFWSVQAAPLATDEWIHLAFTYDAAGTVTFWADGQNLGSSQQPGLGAIHPGRHVLSIGDRVGSLYHGFPGLIDQVRLCSGVREFRPVTIEPIAARRAYLRMEKVSPLKFRVRNLQKSALKDATVQISVDGIAAKDFQLPEIAAGASHDVEYLLDTSLRPGEYSVVTTLQLHQGETKYRSSEQLPITIVPRSLPGRMPVVMWGGFGTETLPKVKDLGFTHFLGLHPDYAGVWKAKKPIVAEESKRSSDRNLLDAALEQDLRVLAQMAPGRWLESQEDLLRIDRDGGHYSRENISASAPGIKEFGYNVGASMAQTWHDHPAFAGALINTEIRDGTQVSFHPHETEAFKQASGFDVPDVVQHKAGVSWIKLENFPKDRIIPDDDPVRVFYEWFWKQGDGWNDFNSAISDGVKSTDRKDVWTFFDPAVRVPSIWGSGGVVDYISHWTYSYPDPIRIGLTTDELFAMAAGSRSPQQVMKMTQVIWYRSQTAPPEKPAAADNAAAAEKEQAPWEDFDPGAQYITIAPMHLREAFWTKISRPIQGIMYHGWGSLTETDGTSVYRFTHPETQNELRRLVHDVVEPLGPALKQIGADQTDVALLESFTSQMFATRGTWGWGHRWTGDAWHIAKYAQLQPQIVYEETVNRDGLDDFKVLIMPSCDVLPESVAAKVMAFQQRGGIIVADERLAPGIKADIVIPVYLRTKKADVDKAALQRLAADLRTKLDSRYQRRVDSSSPEVLTHTRRHGSTDYVFVMNDHREFGDYVGHHGRVMERGLPSESTITLGRKARYAYDLVSHRTVRADTKGGGQTSWNVALGPADGGIYMLTDKAVKDIALKLPEDAKSGTTATISLSVTDDSGKPVDAVVPVQVTISDPDGRPAEFSGYYAAVDGQRTIQLDLATNETRGVWEVTVRELASGLVKSGWFRVR</sequence>
<feature type="chain" id="PRO_5013134477" description="LamG-like jellyroll fold domain-containing protein" evidence="3">
    <location>
        <begin position="22"/>
        <end position="1090"/>
    </location>
</feature>
<dbReference type="EMBL" id="CP017641">
    <property type="protein sequence ID" value="APZ93088.1"/>
    <property type="molecule type" value="Genomic_DNA"/>
</dbReference>
<dbReference type="RefSeq" id="WP_077024611.1">
    <property type="nucleotide sequence ID" value="NZ_CP017641.1"/>
</dbReference>
<dbReference type="InterPro" id="IPR013320">
    <property type="entry name" value="ConA-like_dom_sf"/>
</dbReference>
<dbReference type="STRING" id="1891926.Fuma_02704"/>
<dbReference type="AlphaFoldDB" id="A0A1P8WGA5"/>
<evidence type="ECO:0000256" key="1">
    <source>
        <dbReference type="ARBA" id="ARBA00022729"/>
    </source>
</evidence>
<proteinExistence type="predicted"/>
<dbReference type="InterPro" id="IPR029062">
    <property type="entry name" value="Class_I_gatase-like"/>
</dbReference>
<evidence type="ECO:0000259" key="4">
    <source>
        <dbReference type="SMART" id="SM00560"/>
    </source>
</evidence>
<reference evidence="5 6" key="1">
    <citation type="journal article" date="2016" name="Front. Microbiol.">
        <title>Fuerstia marisgermanicae gen. nov., sp. nov., an Unusual Member of the Phylum Planctomycetes from the German Wadden Sea.</title>
        <authorList>
            <person name="Kohn T."/>
            <person name="Heuer A."/>
            <person name="Jogler M."/>
            <person name="Vollmers J."/>
            <person name="Boedeker C."/>
            <person name="Bunk B."/>
            <person name="Rast P."/>
            <person name="Borchert D."/>
            <person name="Glockner I."/>
            <person name="Freese H.M."/>
            <person name="Klenk H.P."/>
            <person name="Overmann J."/>
            <person name="Kaster A.K."/>
            <person name="Rohde M."/>
            <person name="Wiegand S."/>
            <person name="Jogler C."/>
        </authorList>
    </citation>
    <scope>NUCLEOTIDE SEQUENCE [LARGE SCALE GENOMIC DNA]</scope>
    <source>
        <strain evidence="5 6">NH11</strain>
    </source>
</reference>
<dbReference type="KEGG" id="fmr:Fuma_02704"/>
<accession>A0A1P8WGA5</accession>
<evidence type="ECO:0000256" key="3">
    <source>
        <dbReference type="SAM" id="SignalP"/>
    </source>
</evidence>
<keyword evidence="1 3" id="KW-0732">Signal</keyword>
<dbReference type="CDD" id="cd03143">
    <property type="entry name" value="A4_beta-galactosidase_middle_domain"/>
    <property type="match status" value="1"/>
</dbReference>
<evidence type="ECO:0000256" key="2">
    <source>
        <dbReference type="ARBA" id="ARBA00023157"/>
    </source>
</evidence>
<dbReference type="SUPFAM" id="SSF49899">
    <property type="entry name" value="Concanavalin A-like lectins/glucanases"/>
    <property type="match status" value="1"/>
</dbReference>
<keyword evidence="6" id="KW-1185">Reference proteome</keyword>
<organism evidence="5 6">
    <name type="scientific">Fuerstiella marisgermanici</name>
    <dbReference type="NCBI Taxonomy" id="1891926"/>
    <lineage>
        <taxon>Bacteria</taxon>
        <taxon>Pseudomonadati</taxon>
        <taxon>Planctomycetota</taxon>
        <taxon>Planctomycetia</taxon>
        <taxon>Planctomycetales</taxon>
        <taxon>Planctomycetaceae</taxon>
        <taxon>Fuerstiella</taxon>
    </lineage>
</organism>
<name>A0A1P8WGA5_9PLAN</name>
<gene>
    <name evidence="5" type="ORF">Fuma_02704</name>
</gene>
<dbReference type="Gene3D" id="3.40.50.880">
    <property type="match status" value="1"/>
</dbReference>
<dbReference type="Proteomes" id="UP000187735">
    <property type="component" value="Chromosome"/>
</dbReference>
<evidence type="ECO:0000313" key="6">
    <source>
        <dbReference type="Proteomes" id="UP000187735"/>
    </source>
</evidence>
<feature type="domain" description="LamG-like jellyroll fold" evidence="4">
    <location>
        <begin position="109"/>
        <end position="253"/>
    </location>
</feature>
<dbReference type="InterPro" id="IPR006558">
    <property type="entry name" value="LamG-like"/>
</dbReference>
<dbReference type="OrthoDB" id="226631at2"/>
<dbReference type="SMART" id="SM00560">
    <property type="entry name" value="LamGL"/>
    <property type="match status" value="1"/>
</dbReference>
<feature type="signal peptide" evidence="3">
    <location>
        <begin position="1"/>
        <end position="21"/>
    </location>
</feature>
<protein>
    <recommendedName>
        <fullName evidence="4">LamG-like jellyroll fold domain-containing protein</fullName>
    </recommendedName>
</protein>
<dbReference type="Pfam" id="PF13385">
    <property type="entry name" value="Laminin_G_3"/>
    <property type="match status" value="1"/>
</dbReference>
<dbReference type="Gene3D" id="2.60.120.200">
    <property type="match status" value="1"/>
</dbReference>
<evidence type="ECO:0000313" key="5">
    <source>
        <dbReference type="EMBL" id="APZ93088.1"/>
    </source>
</evidence>
<keyword evidence="2" id="KW-1015">Disulfide bond</keyword>